<feature type="compositionally biased region" description="Basic and acidic residues" evidence="1">
    <location>
        <begin position="1"/>
        <end position="29"/>
    </location>
</feature>
<keyword evidence="4" id="KW-1185">Reference proteome</keyword>
<dbReference type="InterPro" id="IPR021454">
    <property type="entry name" value="DUF3105"/>
</dbReference>
<keyword evidence="2" id="KW-0812">Transmembrane</keyword>
<feature type="region of interest" description="Disordered" evidence="1">
    <location>
        <begin position="97"/>
        <end position="136"/>
    </location>
</feature>
<proteinExistence type="predicted"/>
<dbReference type="RefSeq" id="WP_107567515.1">
    <property type="nucleotide sequence ID" value="NZ_PYYB01000001.1"/>
</dbReference>
<feature type="compositionally biased region" description="Polar residues" evidence="1">
    <location>
        <begin position="101"/>
        <end position="123"/>
    </location>
</feature>
<evidence type="ECO:0000313" key="3">
    <source>
        <dbReference type="EMBL" id="PTL59079.1"/>
    </source>
</evidence>
<evidence type="ECO:0008006" key="5">
    <source>
        <dbReference type="Google" id="ProtNLM"/>
    </source>
</evidence>
<feature type="transmembrane region" description="Helical" evidence="2">
    <location>
        <begin position="34"/>
        <end position="55"/>
    </location>
</feature>
<accession>A0A2T4UIM9</accession>
<dbReference type="Proteomes" id="UP000240739">
    <property type="component" value="Unassembled WGS sequence"/>
</dbReference>
<dbReference type="OrthoDB" id="164831at2"/>
<keyword evidence="2" id="KW-1133">Transmembrane helix</keyword>
<reference evidence="3 4" key="1">
    <citation type="submission" date="2018-03" db="EMBL/GenBank/DDBJ databases">
        <title>Aquarubrobacter algicola gen. nov., sp. nov., a novel actinobacterium isolated from shallow eutrophic lake during the end of cyanobacterial harmful algal blooms.</title>
        <authorList>
            <person name="Chun S.J."/>
        </authorList>
    </citation>
    <scope>NUCLEOTIDE SEQUENCE [LARGE SCALE GENOMIC DNA]</scope>
    <source>
        <strain evidence="3 4">Seoho-28</strain>
    </source>
</reference>
<comment type="caution">
    <text evidence="3">The sequence shown here is derived from an EMBL/GenBank/DDBJ whole genome shotgun (WGS) entry which is preliminary data.</text>
</comment>
<evidence type="ECO:0000256" key="2">
    <source>
        <dbReference type="SAM" id="Phobius"/>
    </source>
</evidence>
<protein>
    <recommendedName>
        <fullName evidence="5">DUF3105 domain-containing protein</fullName>
    </recommendedName>
</protein>
<evidence type="ECO:0000313" key="4">
    <source>
        <dbReference type="Proteomes" id="UP000240739"/>
    </source>
</evidence>
<gene>
    <name evidence="3" type="ORF">C7Y72_05175</name>
</gene>
<sequence length="242" mass="25701">MSSRQEEKEARRRQREEEAAKAAKAEASKKRLQLVAGVAVAVLAVGGVTAAVLAGGGGGGGAGDPDASGSGPTVALAAPKITDLAQAAKAANCTLREQLPNEGNNHVQGEVTSYKTNPPTSGDHNIEPAAEGENRGAEYEAGTEPAKENWVHSLEHGRILFQYAPGTPTADVTKLRSLYLEDFQGGNGYHQMLFQNNTDMPFKYAAVAWTNYIGCQTLTDETIDAFRAFRAKYVDKGPELIP</sequence>
<name>A0A2T4UIM9_9ACTN</name>
<organism evidence="3 4">
    <name type="scientific">Paraconexibacter algicola</name>
    <dbReference type="NCBI Taxonomy" id="2133960"/>
    <lineage>
        <taxon>Bacteria</taxon>
        <taxon>Bacillati</taxon>
        <taxon>Actinomycetota</taxon>
        <taxon>Thermoleophilia</taxon>
        <taxon>Solirubrobacterales</taxon>
        <taxon>Paraconexibacteraceae</taxon>
        <taxon>Paraconexibacter</taxon>
    </lineage>
</organism>
<dbReference type="Pfam" id="PF11303">
    <property type="entry name" value="DUF3105"/>
    <property type="match status" value="1"/>
</dbReference>
<dbReference type="AlphaFoldDB" id="A0A2T4UIM9"/>
<keyword evidence="2" id="KW-0472">Membrane</keyword>
<dbReference type="EMBL" id="PYYB01000001">
    <property type="protein sequence ID" value="PTL59079.1"/>
    <property type="molecule type" value="Genomic_DNA"/>
</dbReference>
<feature type="region of interest" description="Disordered" evidence="1">
    <location>
        <begin position="1"/>
        <end position="30"/>
    </location>
</feature>
<evidence type="ECO:0000256" key="1">
    <source>
        <dbReference type="SAM" id="MobiDB-lite"/>
    </source>
</evidence>